<name>A0ABU1YYZ7_9MICC</name>
<evidence type="ECO:0000313" key="3">
    <source>
        <dbReference type="EMBL" id="MDR7293570.1"/>
    </source>
</evidence>
<dbReference type="Proteomes" id="UP001180715">
    <property type="component" value="Unassembled WGS sequence"/>
</dbReference>
<keyword evidence="4" id="KW-1185">Reference proteome</keyword>
<evidence type="ECO:0000313" key="4">
    <source>
        <dbReference type="Proteomes" id="UP001180715"/>
    </source>
</evidence>
<dbReference type="InterPro" id="IPR004143">
    <property type="entry name" value="BPL_LPL_catalytic"/>
</dbReference>
<dbReference type="InterPro" id="IPR045864">
    <property type="entry name" value="aa-tRNA-synth_II/BPL/LPL"/>
</dbReference>
<protein>
    <submittedName>
        <fullName evidence="3">Lipoate-protein ligase A</fullName>
    </submittedName>
</protein>
<evidence type="ECO:0000256" key="1">
    <source>
        <dbReference type="SAM" id="MobiDB-lite"/>
    </source>
</evidence>
<dbReference type="RefSeq" id="WP_310246616.1">
    <property type="nucleotide sequence ID" value="NZ_JAVDXX010000001.1"/>
</dbReference>
<sequence>MSTAIPEQQPTAGILLREEPSGDPAADLDRGIELLREVAQGKRGPLLRIYRPAPTLAFGQRDTRAPGYEAAAQAGRDAGFAPLIRKAGGRAMAYHPGSWVIDHIQPEKDAMLTHQHRFEHFANLFVEVFTRLGVPSAVGELPGEYCPGEYSVHGIATGHGRFGRGRKVKLVGTAQRVVQGAWLFSSAVILEDTDPIAAVTESVYEAMGLELDPNTIGSVQDLVAESITHEHFIETLLEVWGEHGYTFDERG</sequence>
<keyword evidence="3" id="KW-0436">Ligase</keyword>
<reference evidence="3" key="1">
    <citation type="submission" date="2023-07" db="EMBL/GenBank/DDBJ databases">
        <title>Sequencing the genomes of 1000 actinobacteria strains.</title>
        <authorList>
            <person name="Klenk H.-P."/>
        </authorList>
    </citation>
    <scope>NUCLEOTIDE SEQUENCE</scope>
    <source>
        <strain evidence="3">DSM 13068</strain>
    </source>
</reference>
<dbReference type="Pfam" id="PF21948">
    <property type="entry name" value="LplA-B_cat"/>
    <property type="match status" value="1"/>
</dbReference>
<dbReference type="EMBL" id="JAVDXX010000001">
    <property type="protein sequence ID" value="MDR7293570.1"/>
    <property type="molecule type" value="Genomic_DNA"/>
</dbReference>
<gene>
    <name evidence="3" type="ORF">J2S67_000838</name>
</gene>
<organism evidence="3 4">
    <name type="scientific">Pseudoglutamicibacter albus</name>
    <dbReference type="NCBI Taxonomy" id="98671"/>
    <lineage>
        <taxon>Bacteria</taxon>
        <taxon>Bacillati</taxon>
        <taxon>Actinomycetota</taxon>
        <taxon>Actinomycetes</taxon>
        <taxon>Micrococcales</taxon>
        <taxon>Micrococcaceae</taxon>
        <taxon>Pseudoglutamicibacter</taxon>
    </lineage>
</organism>
<feature type="domain" description="BPL/LPL catalytic" evidence="2">
    <location>
        <begin position="32"/>
        <end position="238"/>
    </location>
</feature>
<proteinExistence type="predicted"/>
<evidence type="ECO:0000259" key="2">
    <source>
        <dbReference type="Pfam" id="PF21948"/>
    </source>
</evidence>
<accession>A0ABU1YYZ7</accession>
<feature type="region of interest" description="Disordered" evidence="1">
    <location>
        <begin position="1"/>
        <end position="23"/>
    </location>
</feature>
<comment type="caution">
    <text evidence="3">The sequence shown here is derived from an EMBL/GenBank/DDBJ whole genome shotgun (WGS) entry which is preliminary data.</text>
</comment>
<dbReference type="SUPFAM" id="SSF55681">
    <property type="entry name" value="Class II aaRS and biotin synthetases"/>
    <property type="match status" value="1"/>
</dbReference>
<dbReference type="GO" id="GO:0016874">
    <property type="term" value="F:ligase activity"/>
    <property type="evidence" value="ECO:0007669"/>
    <property type="project" value="UniProtKB-KW"/>
</dbReference>
<feature type="compositionally biased region" description="Polar residues" evidence="1">
    <location>
        <begin position="1"/>
        <end position="11"/>
    </location>
</feature>
<dbReference type="Gene3D" id="3.30.930.10">
    <property type="entry name" value="Bira Bifunctional Protein, Domain 2"/>
    <property type="match status" value="1"/>
</dbReference>